<dbReference type="InterPro" id="IPR005526">
    <property type="entry name" value="Septum_form_inhib_MinC_C"/>
</dbReference>
<dbReference type="Proteomes" id="UP001211894">
    <property type="component" value="Unassembled WGS sequence"/>
</dbReference>
<keyword evidence="2 6" id="KW-0132">Cell division</keyword>
<proteinExistence type="inferred from homology"/>
<evidence type="ECO:0000256" key="4">
    <source>
        <dbReference type="ARBA" id="ARBA00023306"/>
    </source>
</evidence>
<dbReference type="InterPro" id="IPR013033">
    <property type="entry name" value="MinC"/>
</dbReference>
<dbReference type="EMBL" id="JAQKAB010000009">
    <property type="protein sequence ID" value="MDA7027605.1"/>
    <property type="molecule type" value="Genomic_DNA"/>
</dbReference>
<protein>
    <recommendedName>
        <fullName evidence="6">Probable septum site-determining protein MinC</fullName>
    </recommendedName>
</protein>
<dbReference type="HAMAP" id="MF_00267">
    <property type="entry name" value="MinC"/>
    <property type="match status" value="1"/>
</dbReference>
<comment type="subunit">
    <text evidence="5 6">Interacts with MinD and FtsZ.</text>
</comment>
<evidence type="ECO:0000313" key="9">
    <source>
        <dbReference type="EMBL" id="MDA7027605.1"/>
    </source>
</evidence>
<evidence type="ECO:0000256" key="6">
    <source>
        <dbReference type="HAMAP-Rule" id="MF_00267"/>
    </source>
</evidence>
<evidence type="ECO:0000259" key="8">
    <source>
        <dbReference type="Pfam" id="PF22642"/>
    </source>
</evidence>
<evidence type="ECO:0000256" key="2">
    <source>
        <dbReference type="ARBA" id="ARBA00022618"/>
    </source>
</evidence>
<accession>A0ABT4X5N4</accession>
<comment type="caution">
    <text evidence="9">The sequence shown here is derived from an EMBL/GenBank/DDBJ whole genome shotgun (WGS) entry which is preliminary data.</text>
</comment>
<dbReference type="Pfam" id="PF03775">
    <property type="entry name" value="MinC_C"/>
    <property type="match status" value="1"/>
</dbReference>
<evidence type="ECO:0000256" key="5">
    <source>
        <dbReference type="ARBA" id="ARBA00046874"/>
    </source>
</evidence>
<evidence type="ECO:0000313" key="10">
    <source>
        <dbReference type="Proteomes" id="UP001211894"/>
    </source>
</evidence>
<feature type="domain" description="Septum site-determining protein MinC N-terminal" evidence="8">
    <location>
        <begin position="9"/>
        <end position="86"/>
    </location>
</feature>
<dbReference type="NCBIfam" id="TIGR01222">
    <property type="entry name" value="minC"/>
    <property type="match status" value="1"/>
</dbReference>
<dbReference type="Gene3D" id="3.30.160.540">
    <property type="match status" value="1"/>
</dbReference>
<evidence type="ECO:0000259" key="7">
    <source>
        <dbReference type="Pfam" id="PF03775"/>
    </source>
</evidence>
<gene>
    <name evidence="6 9" type="primary">minC</name>
    <name evidence="9" type="ORF">PJ311_13530</name>
</gene>
<dbReference type="Pfam" id="PF22642">
    <property type="entry name" value="MinC_N_1"/>
    <property type="match status" value="1"/>
</dbReference>
<comment type="function">
    <text evidence="6">Cell division inhibitor that blocks the formation of polar Z ring septums. Rapidly oscillates between the poles of the cell to destabilize FtsZ filaments that have formed before they mature into polar Z rings. Prevents FtsZ polymerization.</text>
</comment>
<dbReference type="SUPFAM" id="SSF63848">
    <property type="entry name" value="Cell-division inhibitor MinC, C-terminal domain"/>
    <property type="match status" value="1"/>
</dbReference>
<reference evidence="9 10" key="1">
    <citation type="submission" date="2023-01" db="EMBL/GenBank/DDBJ databases">
        <title>Bacillus changyiensis sp. nov., isolated from a coastal deposit.</title>
        <authorList>
            <person name="Xiao G."/>
            <person name="Lai Q."/>
            <person name="Hu Z."/>
            <person name="Shao Z."/>
        </authorList>
    </citation>
    <scope>NUCLEOTIDE SEQUENCE [LARGE SCALE GENOMIC DNA]</scope>
    <source>
        <strain evidence="9 10">CLL-7-23</strain>
    </source>
</reference>
<evidence type="ECO:0000256" key="3">
    <source>
        <dbReference type="ARBA" id="ARBA00023210"/>
    </source>
</evidence>
<sequence length="226" mass="25145">MKAQKHQYVTIKGTKNGLTLHLDDNCSFEELLYGLQDVLSLKHDMGGKNQKISVLVKLGYRYITKEQEAKLTEVITDKQNLFIHSIESEVMTKKEAIRLKKESEVISVAKIVRSGQVLETDGDLLLIGDVNPGGMVIAGGNIFILGSLRGIAHAGFNGNTRAVIAASDMRPTQLRINHVLNRSPDHIQEKNTMECAYLDENENMVIDRLQKLAHLRPGLTRLEGGM</sequence>
<dbReference type="PANTHER" id="PTHR34108">
    <property type="entry name" value="SEPTUM SITE-DETERMINING PROTEIN MINC"/>
    <property type="match status" value="1"/>
</dbReference>
<evidence type="ECO:0000256" key="1">
    <source>
        <dbReference type="ARBA" id="ARBA00006291"/>
    </source>
</evidence>
<comment type="similarity">
    <text evidence="1 6">Belongs to the MinC family.</text>
</comment>
<keyword evidence="4 6" id="KW-0131">Cell cycle</keyword>
<dbReference type="InterPro" id="IPR016098">
    <property type="entry name" value="CAP/MinC_C"/>
</dbReference>
<organism evidence="9 10">
    <name type="scientific">Bacillus changyiensis</name>
    <dbReference type="NCBI Taxonomy" id="3004103"/>
    <lineage>
        <taxon>Bacteria</taxon>
        <taxon>Bacillati</taxon>
        <taxon>Bacillota</taxon>
        <taxon>Bacilli</taxon>
        <taxon>Bacillales</taxon>
        <taxon>Bacillaceae</taxon>
        <taxon>Bacillus</taxon>
    </lineage>
</organism>
<name>A0ABT4X5N4_9BACI</name>
<keyword evidence="3 6" id="KW-0717">Septation</keyword>
<dbReference type="InterPro" id="IPR055219">
    <property type="entry name" value="MinC_N_1"/>
</dbReference>
<dbReference type="InterPro" id="IPR036145">
    <property type="entry name" value="MinC_C_sf"/>
</dbReference>
<keyword evidence="10" id="KW-1185">Reference proteome</keyword>
<feature type="domain" description="Septum formation inhibitor MinC C-terminal" evidence="7">
    <location>
        <begin position="108"/>
        <end position="206"/>
    </location>
</feature>
<dbReference type="PANTHER" id="PTHR34108:SF1">
    <property type="entry name" value="SEPTUM SITE-DETERMINING PROTEIN MINC"/>
    <property type="match status" value="1"/>
</dbReference>
<dbReference type="Gene3D" id="2.160.20.70">
    <property type="match status" value="1"/>
</dbReference>
<dbReference type="RefSeq" id="WP_270802440.1">
    <property type="nucleotide sequence ID" value="NZ_JAQFWW010000004.1"/>
</dbReference>